<evidence type="ECO:0000313" key="1">
    <source>
        <dbReference type="EMBL" id="GAQ93772.1"/>
    </source>
</evidence>
<accession>A0A0U9HKZ8</accession>
<protein>
    <submittedName>
        <fullName evidence="1">ORF75</fullName>
    </submittedName>
</protein>
<organism evidence="1 2">
    <name type="scientific">Klebsormidium nitens</name>
    <name type="common">Green alga</name>
    <name type="synonym">Ulothrix nitens</name>
    <dbReference type="NCBI Taxonomy" id="105231"/>
    <lineage>
        <taxon>Eukaryota</taxon>
        <taxon>Viridiplantae</taxon>
        <taxon>Streptophyta</taxon>
        <taxon>Klebsormidiophyceae</taxon>
        <taxon>Klebsormidiales</taxon>
        <taxon>Klebsormidiaceae</taxon>
        <taxon>Klebsormidium</taxon>
    </lineage>
</organism>
<keyword evidence="1" id="KW-0934">Plastid</keyword>
<dbReference type="AlphaFoldDB" id="A0A0U9HKZ8"/>
<proteinExistence type="predicted"/>
<evidence type="ECO:0000313" key="2">
    <source>
        <dbReference type="Proteomes" id="UP000054558"/>
    </source>
</evidence>
<dbReference type="Proteomes" id="UP000054558">
    <property type="component" value="Chromosome Pltd"/>
</dbReference>
<geneLocation type="chloroplast" evidence="1"/>
<gene>
    <name evidence="1" type="primary">ORF75</name>
    <name evidence="1" type="ORF">KFL_018131220</name>
</gene>
<reference evidence="1 2" key="1">
    <citation type="journal article" date="2014" name="Nat. Commun.">
        <title>Klebsormidium flaccidum genome reveals primary factors for plant terrestrial adaptation.</title>
        <authorList>
            <person name="Hori K."/>
            <person name="Maruyama F."/>
            <person name="Fujisawa T."/>
            <person name="Togashi T."/>
            <person name="Yamamoto N."/>
            <person name="Seo M."/>
            <person name="Sato S."/>
            <person name="Yamada T."/>
            <person name="Mori H."/>
            <person name="Tajima N."/>
            <person name="Moriyama T."/>
            <person name="Ikeuchi M."/>
            <person name="Watanabe M."/>
            <person name="Wada H."/>
            <person name="Kobayashi K."/>
            <person name="Saito M."/>
            <person name="Masuda T."/>
            <person name="Sasaki-Sekimoto Y."/>
            <person name="Mashiguchi K."/>
            <person name="Awai K."/>
            <person name="Shimojima M."/>
            <person name="Masuda S."/>
            <person name="Iwai M."/>
            <person name="Nobusawa T."/>
            <person name="Narise T."/>
            <person name="Kondo S."/>
            <person name="Saito H."/>
            <person name="Sato R."/>
            <person name="Murakawa M."/>
            <person name="Ihara Y."/>
            <person name="Oshima-Yamada Y."/>
            <person name="Ohtaka K."/>
            <person name="Satoh M."/>
            <person name="Sonobe K."/>
            <person name="Ishii M."/>
            <person name="Ohtani R."/>
            <person name="Kanamori-Sato M."/>
            <person name="Honoki R."/>
            <person name="Miyazaki D."/>
            <person name="Mochizuki H."/>
            <person name="Umetsu J."/>
            <person name="Higashi K."/>
            <person name="Shibata D."/>
            <person name="Kamiya Y."/>
            <person name="Sato N."/>
            <person name="Nakamura Y."/>
            <person name="Tabata S."/>
            <person name="Ida S."/>
            <person name="Kurokawa K."/>
            <person name="Ohta H."/>
        </authorList>
    </citation>
    <scope>NUCLEOTIDE SEQUENCE [LARGE SCALE GENOMIC DNA]</scope>
    <source>
        <strain evidence="1 2">NIES-2285</strain>
    </source>
</reference>
<sequence length="75" mass="8954">MKKNMKKDKEYYIWLYNITEFWELRKIENDWTLKSTAKQAHKDYMMSLLAGKDATANCFATLLVICTIDRINTLE</sequence>
<dbReference type="EMBL" id="DF238762">
    <property type="protein sequence ID" value="GAQ93772.1"/>
    <property type="molecule type" value="Genomic_DNA"/>
</dbReference>
<dbReference type="InParanoid" id="A0A0U9HKZ8"/>
<keyword evidence="2" id="KW-1185">Reference proteome</keyword>
<keyword evidence="1" id="KW-0150">Chloroplast</keyword>
<name>A0A0U9HKZ8_KLENI</name>